<dbReference type="Gene3D" id="1.25.40.10">
    <property type="entry name" value="Tetratricopeptide repeat domain"/>
    <property type="match status" value="1"/>
</dbReference>
<proteinExistence type="inferred from homology"/>
<comment type="caution">
    <text evidence="2">The sequence shown here is derived from an EMBL/GenBank/DDBJ whole genome shotgun (WGS) entry which is preliminary data.</text>
</comment>
<dbReference type="Proteomes" id="UP000823046">
    <property type="component" value="Unassembled WGS sequence"/>
</dbReference>
<dbReference type="PANTHER" id="PTHR12875:SF0">
    <property type="entry name" value="GOLGI TO ER TRAFFIC PROTEIN 4 HOMOLOG"/>
    <property type="match status" value="1"/>
</dbReference>
<dbReference type="InterPro" id="IPR007317">
    <property type="entry name" value="GET4"/>
</dbReference>
<keyword evidence="3" id="KW-1185">Reference proteome</keyword>
<reference evidence="2 3" key="1">
    <citation type="journal article" date="2020" name="bioRxiv">
        <title>Metabolic contributions of an alphaproteobacterial endosymbiont in the apicomplexan Cardiosporidium cionae.</title>
        <authorList>
            <person name="Hunter E.S."/>
            <person name="Paight C.J."/>
            <person name="Lane C.E."/>
        </authorList>
    </citation>
    <scope>NUCLEOTIDE SEQUENCE [LARGE SCALE GENOMIC DNA]</scope>
    <source>
        <strain evidence="2">ESH_2018</strain>
    </source>
</reference>
<dbReference type="PANTHER" id="PTHR12875">
    <property type="entry name" value="GOLGI TO ER TRAFFIC PROTEIN 4 HOMOLOG"/>
    <property type="match status" value="1"/>
</dbReference>
<comment type="similarity">
    <text evidence="1">Belongs to the GET4 family.</text>
</comment>
<dbReference type="EMBL" id="JADAQX010000003">
    <property type="protein sequence ID" value="KAF8823073.1"/>
    <property type="molecule type" value="Genomic_DNA"/>
</dbReference>
<evidence type="ECO:0000313" key="3">
    <source>
        <dbReference type="Proteomes" id="UP000823046"/>
    </source>
</evidence>
<organism evidence="2 3">
    <name type="scientific">Cardiosporidium cionae</name>
    <dbReference type="NCBI Taxonomy" id="476202"/>
    <lineage>
        <taxon>Eukaryota</taxon>
        <taxon>Sar</taxon>
        <taxon>Alveolata</taxon>
        <taxon>Apicomplexa</taxon>
        <taxon>Aconoidasida</taxon>
        <taxon>Nephromycida</taxon>
        <taxon>Cardiosporidium</taxon>
    </lineage>
</organism>
<evidence type="ECO:0000256" key="1">
    <source>
        <dbReference type="ARBA" id="ARBA00005351"/>
    </source>
</evidence>
<accession>A0ABQ7JGC2</accession>
<evidence type="ECO:0000313" key="2">
    <source>
        <dbReference type="EMBL" id="KAF8823073.1"/>
    </source>
</evidence>
<dbReference type="InterPro" id="IPR011990">
    <property type="entry name" value="TPR-like_helical_dom_sf"/>
</dbReference>
<sequence length="296" mass="34274">METNPSPAQATCEKSENIFKNLMKGILEHIEAHNFYDAYHKLNALNRRFSSRVSPEFLVKEYFVMVSVLAKHKEYSLMLETLKDIISFYEKNSIPPTEERIFELVQFFKATEKQPLPNPSMKYLIINRALNWSKTEACPEGNSAMHLAAAVSHFHDRNFGSCQNHLVYCDNVSLLVLLINEWQKDVYPSERSLLTLRLILILLSIARIQLASKLLQSLEINLNSKSVPAPVQFAYLLVEACLLHRLEFFELVKKKYQLVIRRDQSFPKLLNGISKTVFNQKIEAFDIFSLLSKIKF</sequence>
<dbReference type="Pfam" id="PF04190">
    <property type="entry name" value="GET4"/>
    <property type="match status" value="1"/>
</dbReference>
<gene>
    <name evidence="2" type="ORF">IE077_000002</name>
</gene>
<protein>
    <submittedName>
        <fullName evidence="2">Edge expressed protein</fullName>
    </submittedName>
</protein>
<name>A0ABQ7JGC2_9APIC</name>